<evidence type="ECO:0000256" key="6">
    <source>
        <dbReference type="ARBA" id="ARBA00022737"/>
    </source>
</evidence>
<reference evidence="12" key="2">
    <citation type="submission" date="2009-11" db="EMBL/GenBank/DDBJ databases">
        <title>The Genome Sequence of Allomyces macrogynus strain ATCC 38327.</title>
        <authorList>
            <consortium name="The Broad Institute Genome Sequencing Platform"/>
            <person name="Russ C."/>
            <person name="Cuomo C."/>
            <person name="Shea T."/>
            <person name="Young S.K."/>
            <person name="Zeng Q."/>
            <person name="Koehrsen M."/>
            <person name="Haas B."/>
            <person name="Borodovsky M."/>
            <person name="Guigo R."/>
            <person name="Alvarado L."/>
            <person name="Berlin A."/>
            <person name="Borenstein D."/>
            <person name="Chen Z."/>
            <person name="Engels R."/>
            <person name="Freedman E."/>
            <person name="Gellesch M."/>
            <person name="Goldberg J."/>
            <person name="Griggs A."/>
            <person name="Gujja S."/>
            <person name="Heiman D."/>
            <person name="Hepburn T."/>
            <person name="Howarth C."/>
            <person name="Jen D."/>
            <person name="Larson L."/>
            <person name="Lewis B."/>
            <person name="Mehta T."/>
            <person name="Park D."/>
            <person name="Pearson M."/>
            <person name="Roberts A."/>
            <person name="Saif S."/>
            <person name="Shenoy N."/>
            <person name="Sisk P."/>
            <person name="Stolte C."/>
            <person name="Sykes S."/>
            <person name="Walk T."/>
            <person name="White J."/>
            <person name="Yandava C."/>
            <person name="Burger G."/>
            <person name="Gray M.W."/>
            <person name="Holland P.W.H."/>
            <person name="King N."/>
            <person name="Lang F.B.F."/>
            <person name="Roger A.J."/>
            <person name="Ruiz-Trillo I."/>
            <person name="Lander E."/>
            <person name="Nusbaum C."/>
        </authorList>
    </citation>
    <scope>NUCLEOTIDE SEQUENCE [LARGE SCALE GENOMIC DNA]</scope>
    <source>
        <strain evidence="12">ATCC 38327</strain>
    </source>
</reference>
<dbReference type="GO" id="GO:0012505">
    <property type="term" value="C:endomembrane system"/>
    <property type="evidence" value="ECO:0007669"/>
    <property type="project" value="UniProtKB-SubCell"/>
</dbReference>
<feature type="transmembrane region" description="Helical" evidence="10">
    <location>
        <begin position="47"/>
        <end position="65"/>
    </location>
</feature>
<keyword evidence="8 10" id="KW-0472">Membrane</keyword>
<dbReference type="GO" id="GO:0016020">
    <property type="term" value="C:membrane"/>
    <property type="evidence" value="ECO:0007669"/>
    <property type="project" value="InterPro"/>
</dbReference>
<evidence type="ECO:0000256" key="9">
    <source>
        <dbReference type="SAM" id="MobiDB-lite"/>
    </source>
</evidence>
<dbReference type="GO" id="GO:0051119">
    <property type="term" value="F:sugar transmembrane transporter activity"/>
    <property type="evidence" value="ECO:0007669"/>
    <property type="project" value="InterPro"/>
</dbReference>
<dbReference type="eggNOG" id="KOG1623">
    <property type="taxonomic scope" value="Eukaryota"/>
</dbReference>
<feature type="transmembrane region" description="Helical" evidence="10">
    <location>
        <begin position="163"/>
        <end position="185"/>
    </location>
</feature>
<dbReference type="EMBL" id="GG745334">
    <property type="protein sequence ID" value="KNE59529.1"/>
    <property type="molecule type" value="Genomic_DNA"/>
</dbReference>
<dbReference type="OrthoDB" id="409725at2759"/>
<evidence type="ECO:0000256" key="4">
    <source>
        <dbReference type="ARBA" id="ARBA00022597"/>
    </source>
</evidence>
<evidence type="ECO:0000256" key="3">
    <source>
        <dbReference type="ARBA" id="ARBA00022448"/>
    </source>
</evidence>
<dbReference type="VEuPathDB" id="FungiDB:AMAG_03797"/>
<keyword evidence="6" id="KW-0677">Repeat</keyword>
<keyword evidence="7 10" id="KW-1133">Transmembrane helix</keyword>
<dbReference type="PANTHER" id="PTHR10791">
    <property type="entry name" value="RAG1-ACTIVATING PROTEIN 1"/>
    <property type="match status" value="1"/>
</dbReference>
<feature type="transmembrane region" description="Helical" evidence="10">
    <location>
        <begin position="191"/>
        <end position="214"/>
    </location>
</feature>
<dbReference type="AlphaFoldDB" id="A0A0L0SAV7"/>
<feature type="transmembrane region" description="Helical" evidence="10">
    <location>
        <begin position="103"/>
        <end position="123"/>
    </location>
</feature>
<evidence type="ECO:0000256" key="10">
    <source>
        <dbReference type="SAM" id="Phobius"/>
    </source>
</evidence>
<dbReference type="InterPro" id="IPR047664">
    <property type="entry name" value="SWEET"/>
</dbReference>
<gene>
    <name evidence="11" type="ORF">AMAG_03797</name>
</gene>
<evidence type="ECO:0008006" key="13">
    <source>
        <dbReference type="Google" id="ProtNLM"/>
    </source>
</evidence>
<dbReference type="Pfam" id="PF03083">
    <property type="entry name" value="MtN3_slv"/>
    <property type="match status" value="2"/>
</dbReference>
<evidence type="ECO:0000256" key="7">
    <source>
        <dbReference type="ARBA" id="ARBA00022989"/>
    </source>
</evidence>
<feature type="compositionally biased region" description="Polar residues" evidence="9">
    <location>
        <begin position="231"/>
        <end position="259"/>
    </location>
</feature>
<keyword evidence="4" id="KW-0762">Sugar transport</keyword>
<feature type="transmembrane region" description="Helical" evidence="10">
    <location>
        <begin position="129"/>
        <end position="151"/>
    </location>
</feature>
<evidence type="ECO:0000256" key="8">
    <source>
        <dbReference type="ARBA" id="ARBA00023136"/>
    </source>
</evidence>
<reference evidence="11 12" key="1">
    <citation type="submission" date="2009-11" db="EMBL/GenBank/DDBJ databases">
        <title>Annotation of Allomyces macrogynus ATCC 38327.</title>
        <authorList>
            <consortium name="The Broad Institute Genome Sequencing Platform"/>
            <person name="Russ C."/>
            <person name="Cuomo C."/>
            <person name="Burger G."/>
            <person name="Gray M.W."/>
            <person name="Holland P.W.H."/>
            <person name="King N."/>
            <person name="Lang F.B.F."/>
            <person name="Roger A.J."/>
            <person name="Ruiz-Trillo I."/>
            <person name="Young S.K."/>
            <person name="Zeng Q."/>
            <person name="Gargeya S."/>
            <person name="Fitzgerald M."/>
            <person name="Haas B."/>
            <person name="Abouelleil A."/>
            <person name="Alvarado L."/>
            <person name="Arachchi H.M."/>
            <person name="Berlin A."/>
            <person name="Chapman S.B."/>
            <person name="Gearin G."/>
            <person name="Goldberg J."/>
            <person name="Griggs A."/>
            <person name="Gujja S."/>
            <person name="Hansen M."/>
            <person name="Heiman D."/>
            <person name="Howarth C."/>
            <person name="Larimer J."/>
            <person name="Lui A."/>
            <person name="MacDonald P.J.P."/>
            <person name="McCowen C."/>
            <person name="Montmayeur A."/>
            <person name="Murphy C."/>
            <person name="Neiman D."/>
            <person name="Pearson M."/>
            <person name="Priest M."/>
            <person name="Roberts A."/>
            <person name="Saif S."/>
            <person name="Shea T."/>
            <person name="Sisk P."/>
            <person name="Stolte C."/>
            <person name="Sykes S."/>
            <person name="Wortman J."/>
            <person name="Nusbaum C."/>
            <person name="Birren B."/>
        </authorList>
    </citation>
    <scope>NUCLEOTIDE SEQUENCE [LARGE SCALE GENOMIC DNA]</scope>
    <source>
        <strain evidence="11 12">ATCC 38327</strain>
    </source>
</reference>
<name>A0A0L0SAV7_ALLM3</name>
<evidence type="ECO:0000313" key="11">
    <source>
        <dbReference type="EMBL" id="KNE59529.1"/>
    </source>
</evidence>
<accession>A0A0L0SAV7</accession>
<evidence type="ECO:0000256" key="2">
    <source>
        <dbReference type="ARBA" id="ARBA00007809"/>
    </source>
</evidence>
<protein>
    <recommendedName>
        <fullName evidence="13">Bidirectional sugar transporter SWEET</fullName>
    </recommendedName>
</protein>
<dbReference type="Gene3D" id="1.20.1280.290">
    <property type="match status" value="2"/>
</dbReference>
<organism evidence="11 12">
    <name type="scientific">Allomyces macrogynus (strain ATCC 38327)</name>
    <name type="common">Allomyces javanicus var. macrogynus</name>
    <dbReference type="NCBI Taxonomy" id="578462"/>
    <lineage>
        <taxon>Eukaryota</taxon>
        <taxon>Fungi</taxon>
        <taxon>Fungi incertae sedis</taxon>
        <taxon>Blastocladiomycota</taxon>
        <taxon>Blastocladiomycetes</taxon>
        <taxon>Blastocladiales</taxon>
        <taxon>Blastocladiaceae</taxon>
        <taxon>Allomyces</taxon>
    </lineage>
</organism>
<evidence type="ECO:0000313" key="12">
    <source>
        <dbReference type="Proteomes" id="UP000054350"/>
    </source>
</evidence>
<feature type="region of interest" description="Disordered" evidence="9">
    <location>
        <begin position="228"/>
        <end position="266"/>
    </location>
</feature>
<dbReference type="InterPro" id="IPR004316">
    <property type="entry name" value="SWEET_rpt"/>
</dbReference>
<evidence type="ECO:0000256" key="1">
    <source>
        <dbReference type="ARBA" id="ARBA00004127"/>
    </source>
</evidence>
<keyword evidence="12" id="KW-1185">Reference proteome</keyword>
<dbReference type="Proteomes" id="UP000054350">
    <property type="component" value="Unassembled WGS sequence"/>
</dbReference>
<feature type="transmembrane region" description="Helical" evidence="10">
    <location>
        <begin position="7"/>
        <end position="27"/>
    </location>
</feature>
<proteinExistence type="inferred from homology"/>
<keyword evidence="3" id="KW-0813">Transport</keyword>
<sequence>MSSASDILLKWVVPVCGNTTAILLSLSPLPTVLQLRKTGKLGTNNPLPYAFVYANALVWVVYGLLKKDYWVCIPNMIGVLLGQFYVHTAYGLANSRQKLQMDLVAIGSSFVVYLLATIVFLGMPYETGQLAMGILTIVIQVLYYGSPLSTLVEVVRTRNSVHFLLPLALMGLINGGFWTVYGFFVVAKADLFIWLPNVVGTTFAAIQMLCRLFFPAHPITGGAVDLEKAQSPRNSTVRPQSPRSSTIRAGPQSPRSSTARAGFSAA</sequence>
<dbReference type="OMA" id="QLNDYYI"/>
<dbReference type="PANTHER" id="PTHR10791:SF224">
    <property type="entry name" value="SUGAR TRANSPORTER SWEET"/>
    <property type="match status" value="1"/>
</dbReference>
<comment type="subcellular location">
    <subcellularLocation>
        <location evidence="1">Endomembrane system</location>
        <topology evidence="1">Multi-pass membrane protein</topology>
    </subcellularLocation>
</comment>
<comment type="similarity">
    <text evidence="2">Belongs to the SWEET sugar transporter family.</text>
</comment>
<evidence type="ECO:0000256" key="5">
    <source>
        <dbReference type="ARBA" id="ARBA00022692"/>
    </source>
</evidence>
<keyword evidence="5 10" id="KW-0812">Transmembrane</keyword>